<name>A0A1H3SZ39_9BACT</name>
<dbReference type="CDD" id="cd00092">
    <property type="entry name" value="HTH_CRP"/>
    <property type="match status" value="1"/>
</dbReference>
<organism evidence="6 7">
    <name type="scientific">Rhodonellum ikkaensis</name>
    <dbReference type="NCBI Taxonomy" id="336829"/>
    <lineage>
        <taxon>Bacteria</taxon>
        <taxon>Pseudomonadati</taxon>
        <taxon>Bacteroidota</taxon>
        <taxon>Cytophagia</taxon>
        <taxon>Cytophagales</taxon>
        <taxon>Cytophagaceae</taxon>
        <taxon>Rhodonellum</taxon>
    </lineage>
</organism>
<sequence length="238" mass="26557">MIVREKSTPCEMCLSRKFSMFSNLSEPHLCNLSDNKNFISHKKGQILFYEGTKPLGVFCINDGVVKVFKTASNGKEQIIRLANKGEFLGYSSLLGEEVYSSTGTIVEDAKICFVPKETFLKVLVEDNSFHRRLTKALCQDLGIMEHKLTDATQKSIRERLAFTLLKLSETYGVDGGAGEKIDVVLTREEIAGLVGTATETIIRLLSEFKKDELINFEGKKIIVLNKKGLARLSDFYGG</sequence>
<dbReference type="Pfam" id="PF00027">
    <property type="entry name" value="cNMP_binding"/>
    <property type="match status" value="1"/>
</dbReference>
<dbReference type="Gene3D" id="1.10.10.10">
    <property type="entry name" value="Winged helix-like DNA-binding domain superfamily/Winged helix DNA-binding domain"/>
    <property type="match status" value="1"/>
</dbReference>
<dbReference type="InterPro" id="IPR036390">
    <property type="entry name" value="WH_DNA-bd_sf"/>
</dbReference>
<keyword evidence="3" id="KW-0804">Transcription</keyword>
<dbReference type="PANTHER" id="PTHR24567:SF74">
    <property type="entry name" value="HTH-TYPE TRANSCRIPTIONAL REGULATOR ARCR"/>
    <property type="match status" value="1"/>
</dbReference>
<dbReference type="SMART" id="SM00419">
    <property type="entry name" value="HTH_CRP"/>
    <property type="match status" value="1"/>
</dbReference>
<keyword evidence="7" id="KW-1185">Reference proteome</keyword>
<dbReference type="SUPFAM" id="SSF51206">
    <property type="entry name" value="cAMP-binding domain-like"/>
    <property type="match status" value="1"/>
</dbReference>
<keyword evidence="1" id="KW-0805">Transcription regulation</keyword>
<dbReference type="Pfam" id="PF13545">
    <property type="entry name" value="HTH_Crp_2"/>
    <property type="match status" value="1"/>
</dbReference>
<feature type="domain" description="Cyclic nucleotide-binding" evidence="4">
    <location>
        <begin position="20"/>
        <end position="140"/>
    </location>
</feature>
<evidence type="ECO:0000313" key="6">
    <source>
        <dbReference type="EMBL" id="SDZ42898.1"/>
    </source>
</evidence>
<proteinExistence type="predicted"/>
<dbReference type="SMART" id="SM00100">
    <property type="entry name" value="cNMP"/>
    <property type="match status" value="1"/>
</dbReference>
<dbReference type="Proteomes" id="UP000199663">
    <property type="component" value="Unassembled WGS sequence"/>
</dbReference>
<dbReference type="RefSeq" id="WP_026333779.1">
    <property type="nucleotide sequence ID" value="NZ_FNQC01000014.1"/>
</dbReference>
<dbReference type="CDD" id="cd00038">
    <property type="entry name" value="CAP_ED"/>
    <property type="match status" value="1"/>
</dbReference>
<dbReference type="PANTHER" id="PTHR24567">
    <property type="entry name" value="CRP FAMILY TRANSCRIPTIONAL REGULATORY PROTEIN"/>
    <property type="match status" value="1"/>
</dbReference>
<accession>A0A1H3SZ39</accession>
<dbReference type="InterPro" id="IPR036388">
    <property type="entry name" value="WH-like_DNA-bd_sf"/>
</dbReference>
<dbReference type="SUPFAM" id="SSF46785">
    <property type="entry name" value="Winged helix' DNA-binding domain"/>
    <property type="match status" value="1"/>
</dbReference>
<keyword evidence="2" id="KW-0238">DNA-binding</keyword>
<evidence type="ECO:0000256" key="2">
    <source>
        <dbReference type="ARBA" id="ARBA00023125"/>
    </source>
</evidence>
<reference evidence="6 7" key="1">
    <citation type="submission" date="2016-10" db="EMBL/GenBank/DDBJ databases">
        <authorList>
            <person name="Varghese N."/>
            <person name="Submissions S."/>
        </authorList>
    </citation>
    <scope>NUCLEOTIDE SEQUENCE [LARGE SCALE GENOMIC DNA]</scope>
    <source>
        <strain evidence="6 7">DSM 17997</strain>
    </source>
</reference>
<dbReference type="InterPro" id="IPR012318">
    <property type="entry name" value="HTH_CRP"/>
</dbReference>
<dbReference type="PROSITE" id="PS50042">
    <property type="entry name" value="CNMP_BINDING_3"/>
    <property type="match status" value="1"/>
</dbReference>
<evidence type="ECO:0000313" key="7">
    <source>
        <dbReference type="Proteomes" id="UP000199663"/>
    </source>
</evidence>
<dbReference type="PRINTS" id="PR00034">
    <property type="entry name" value="HTHCRP"/>
</dbReference>
<protein>
    <submittedName>
        <fullName evidence="6">CRP/FNR family transcriptional regulator, anaerobic regulatory protein</fullName>
    </submittedName>
</protein>
<dbReference type="PROSITE" id="PS51063">
    <property type="entry name" value="HTH_CRP_2"/>
    <property type="match status" value="1"/>
</dbReference>
<feature type="domain" description="HTH crp-type" evidence="5">
    <location>
        <begin position="154"/>
        <end position="227"/>
    </location>
</feature>
<dbReference type="EMBL" id="FNQC01000014">
    <property type="protein sequence ID" value="SDZ42898.1"/>
    <property type="molecule type" value="Genomic_DNA"/>
</dbReference>
<gene>
    <name evidence="6" type="ORF">SAMN05444412_11447</name>
</gene>
<dbReference type="Gene3D" id="2.60.120.10">
    <property type="entry name" value="Jelly Rolls"/>
    <property type="match status" value="1"/>
</dbReference>
<evidence type="ECO:0000259" key="4">
    <source>
        <dbReference type="PROSITE" id="PS50042"/>
    </source>
</evidence>
<dbReference type="InterPro" id="IPR000595">
    <property type="entry name" value="cNMP-bd_dom"/>
</dbReference>
<dbReference type="InterPro" id="IPR050397">
    <property type="entry name" value="Env_Response_Regulators"/>
</dbReference>
<dbReference type="InterPro" id="IPR014710">
    <property type="entry name" value="RmlC-like_jellyroll"/>
</dbReference>
<evidence type="ECO:0000259" key="5">
    <source>
        <dbReference type="PROSITE" id="PS51063"/>
    </source>
</evidence>
<evidence type="ECO:0000256" key="3">
    <source>
        <dbReference type="ARBA" id="ARBA00023163"/>
    </source>
</evidence>
<evidence type="ECO:0000256" key="1">
    <source>
        <dbReference type="ARBA" id="ARBA00023015"/>
    </source>
</evidence>
<comment type="caution">
    <text evidence="6">The sequence shown here is derived from an EMBL/GenBank/DDBJ whole genome shotgun (WGS) entry which is preliminary data.</text>
</comment>
<dbReference type="InterPro" id="IPR018490">
    <property type="entry name" value="cNMP-bd_dom_sf"/>
</dbReference>